<reference evidence="3" key="1">
    <citation type="submission" date="2021-02" db="EMBL/GenBank/DDBJ databases">
        <authorList>
            <person name="Dougan E. K."/>
            <person name="Rhodes N."/>
            <person name="Thang M."/>
            <person name="Chan C."/>
        </authorList>
    </citation>
    <scope>NUCLEOTIDE SEQUENCE</scope>
</reference>
<sequence>MESFLDQPLTTDAEIALTYSNEVVNRPTGIRTLREWGEYEVDSGKHKDQKFHHIYETDPGYGKYIRNRQLTNRSILSYRSYYIAREQAKCQGNPMSPGSVPLRSSTTSEATVFSQTEMTAGRMKSPSQQDQRPIPPGKPVTPRVTGGSSSSKRESSWAVLEETRKPMTTELTPSREQEIRTQMALLQRELDQVGLDLASWKNAKGKEFSFVHFIDEGTMFHLGAECLQGTESVMEHFENLWVNWAGYPQEVYVDPGGEFVSESWVTRTQEAGIKVHMSASDSHWQLGRAEIHGSTVKQMLSRMDLEESIESSVAFQRAMRQVFHAKNTSSRVDGYTPQQAVLGIASKLPGSILSDGDASTRALADSNTPEGQRFLHQLQVPESARRAFIQELERNVQIPVPEGESALSMDEGDQCELKGGAYGRI</sequence>
<evidence type="ECO:0000313" key="3">
    <source>
        <dbReference type="EMBL" id="CAE7186770.1"/>
    </source>
</evidence>
<feature type="domain" description="Integrase catalytic" evidence="2">
    <location>
        <begin position="169"/>
        <end position="345"/>
    </location>
</feature>
<dbReference type="AlphaFoldDB" id="A0A812IWV6"/>
<feature type="region of interest" description="Disordered" evidence="1">
    <location>
        <begin position="92"/>
        <end position="111"/>
    </location>
</feature>
<proteinExistence type="predicted"/>
<dbReference type="Proteomes" id="UP000649617">
    <property type="component" value="Unassembled WGS sequence"/>
</dbReference>
<dbReference type="EMBL" id="CAJNIZ010001255">
    <property type="protein sequence ID" value="CAE7186770.1"/>
    <property type="molecule type" value="Genomic_DNA"/>
</dbReference>
<evidence type="ECO:0000256" key="1">
    <source>
        <dbReference type="SAM" id="MobiDB-lite"/>
    </source>
</evidence>
<dbReference type="PROSITE" id="PS50994">
    <property type="entry name" value="INTEGRASE"/>
    <property type="match status" value="1"/>
</dbReference>
<dbReference type="SUPFAM" id="SSF53098">
    <property type="entry name" value="Ribonuclease H-like"/>
    <property type="match status" value="1"/>
</dbReference>
<dbReference type="GO" id="GO:0015074">
    <property type="term" value="P:DNA integration"/>
    <property type="evidence" value="ECO:0007669"/>
    <property type="project" value="InterPro"/>
</dbReference>
<organism evidence="3 4">
    <name type="scientific">Symbiodinium pilosum</name>
    <name type="common">Dinoflagellate</name>
    <dbReference type="NCBI Taxonomy" id="2952"/>
    <lineage>
        <taxon>Eukaryota</taxon>
        <taxon>Sar</taxon>
        <taxon>Alveolata</taxon>
        <taxon>Dinophyceae</taxon>
        <taxon>Suessiales</taxon>
        <taxon>Symbiodiniaceae</taxon>
        <taxon>Symbiodinium</taxon>
    </lineage>
</organism>
<dbReference type="InterPro" id="IPR012337">
    <property type="entry name" value="RNaseH-like_sf"/>
</dbReference>
<gene>
    <name evidence="3" type="primary">GIP</name>
    <name evidence="3" type="ORF">SPIL2461_LOCUS1304</name>
</gene>
<evidence type="ECO:0000313" key="4">
    <source>
        <dbReference type="Proteomes" id="UP000649617"/>
    </source>
</evidence>
<feature type="compositionally biased region" description="Basic and acidic residues" evidence="1">
    <location>
        <begin position="151"/>
        <end position="176"/>
    </location>
</feature>
<feature type="non-terminal residue" evidence="3">
    <location>
        <position position="1"/>
    </location>
</feature>
<dbReference type="Gene3D" id="3.30.420.10">
    <property type="entry name" value="Ribonuclease H-like superfamily/Ribonuclease H"/>
    <property type="match status" value="1"/>
</dbReference>
<protein>
    <submittedName>
        <fullName evidence="3">GIP protein</fullName>
    </submittedName>
</protein>
<evidence type="ECO:0000259" key="2">
    <source>
        <dbReference type="PROSITE" id="PS50994"/>
    </source>
</evidence>
<dbReference type="GO" id="GO:0003676">
    <property type="term" value="F:nucleic acid binding"/>
    <property type="evidence" value="ECO:0007669"/>
    <property type="project" value="InterPro"/>
</dbReference>
<keyword evidence="4" id="KW-1185">Reference proteome</keyword>
<feature type="compositionally biased region" description="Polar residues" evidence="1">
    <location>
        <begin position="102"/>
        <end position="111"/>
    </location>
</feature>
<dbReference type="InterPro" id="IPR036397">
    <property type="entry name" value="RNaseH_sf"/>
</dbReference>
<comment type="caution">
    <text evidence="3">The sequence shown here is derived from an EMBL/GenBank/DDBJ whole genome shotgun (WGS) entry which is preliminary data.</text>
</comment>
<accession>A0A812IWV6</accession>
<feature type="region of interest" description="Disordered" evidence="1">
    <location>
        <begin position="117"/>
        <end position="176"/>
    </location>
</feature>
<name>A0A812IWV6_SYMPI</name>
<dbReference type="InterPro" id="IPR001584">
    <property type="entry name" value="Integrase_cat-core"/>
</dbReference>